<evidence type="ECO:0000256" key="2">
    <source>
        <dbReference type="ARBA" id="ARBA00023125"/>
    </source>
</evidence>
<dbReference type="PANTHER" id="PTHR24567">
    <property type="entry name" value="CRP FAMILY TRANSCRIPTIONAL REGULATORY PROTEIN"/>
    <property type="match status" value="1"/>
</dbReference>
<dbReference type="InterPro" id="IPR050397">
    <property type="entry name" value="Env_Response_Regulators"/>
</dbReference>
<reference evidence="6 7" key="1">
    <citation type="submission" date="2020-07" db="EMBL/GenBank/DDBJ databases">
        <title>Sequencing the genomes of 1000 actinobacteria strains.</title>
        <authorList>
            <person name="Klenk H.-P."/>
        </authorList>
    </citation>
    <scope>NUCLEOTIDE SEQUENCE [LARGE SCALE GENOMIC DNA]</scope>
    <source>
        <strain evidence="6 7">DSM 45975</strain>
    </source>
</reference>
<dbReference type="GO" id="GO:0003700">
    <property type="term" value="F:DNA-binding transcription factor activity"/>
    <property type="evidence" value="ECO:0007669"/>
    <property type="project" value="TreeGrafter"/>
</dbReference>
<dbReference type="PANTHER" id="PTHR24567:SF74">
    <property type="entry name" value="HTH-TYPE TRANSCRIPTIONAL REGULATOR ARCR"/>
    <property type="match status" value="1"/>
</dbReference>
<feature type="domain" description="Cyclic nucleotide-binding" evidence="4">
    <location>
        <begin position="34"/>
        <end position="116"/>
    </location>
</feature>
<sequence>MNVANGSGRTPAFRALAGHSAWSSLVNSGVRGRHDAGTRVLRQGDPGGWVLLCVAGRIKVTYAEPDGRELMLAVRGPGDVLGEFSGRDGGPRSATVRAIESCVVSRLPDERFAETVARFGLDAELNRYILGKTRESSAHVWRMAYRRTPVRLAELLLTIVAAAGPDHRSPATVTLSQEELADALGLARSAITPVLAEWKETGLITSGRGRVEIEDLAGLSAVARSTGD</sequence>
<gene>
    <name evidence="6" type="ORF">FHX42_000339</name>
</gene>
<organism evidence="6 7">
    <name type="scientific">Halosaccharopolyspora lacisalsi</name>
    <dbReference type="NCBI Taxonomy" id="1000566"/>
    <lineage>
        <taxon>Bacteria</taxon>
        <taxon>Bacillati</taxon>
        <taxon>Actinomycetota</taxon>
        <taxon>Actinomycetes</taxon>
        <taxon>Pseudonocardiales</taxon>
        <taxon>Pseudonocardiaceae</taxon>
        <taxon>Halosaccharopolyspora</taxon>
    </lineage>
</organism>
<evidence type="ECO:0000313" key="6">
    <source>
        <dbReference type="EMBL" id="MBA8823010.1"/>
    </source>
</evidence>
<dbReference type="AlphaFoldDB" id="A0A839DPU8"/>
<proteinExistence type="predicted"/>
<dbReference type="PROSITE" id="PS51063">
    <property type="entry name" value="HTH_CRP_2"/>
    <property type="match status" value="1"/>
</dbReference>
<evidence type="ECO:0000259" key="4">
    <source>
        <dbReference type="PROSITE" id="PS50042"/>
    </source>
</evidence>
<dbReference type="Pfam" id="PF00027">
    <property type="entry name" value="cNMP_binding"/>
    <property type="match status" value="1"/>
</dbReference>
<protein>
    <submittedName>
        <fullName evidence="6">CRP-like cAMP-binding protein</fullName>
    </submittedName>
</protein>
<evidence type="ECO:0000259" key="5">
    <source>
        <dbReference type="PROSITE" id="PS51063"/>
    </source>
</evidence>
<dbReference type="Pfam" id="PF13545">
    <property type="entry name" value="HTH_Crp_2"/>
    <property type="match status" value="1"/>
</dbReference>
<evidence type="ECO:0000256" key="1">
    <source>
        <dbReference type="ARBA" id="ARBA00023015"/>
    </source>
</evidence>
<dbReference type="Proteomes" id="UP000569329">
    <property type="component" value="Unassembled WGS sequence"/>
</dbReference>
<dbReference type="SUPFAM" id="SSF51206">
    <property type="entry name" value="cAMP-binding domain-like"/>
    <property type="match status" value="1"/>
</dbReference>
<keyword evidence="3" id="KW-0804">Transcription</keyword>
<dbReference type="GO" id="GO:0003677">
    <property type="term" value="F:DNA binding"/>
    <property type="evidence" value="ECO:0007669"/>
    <property type="project" value="UniProtKB-KW"/>
</dbReference>
<comment type="caution">
    <text evidence="6">The sequence shown here is derived from an EMBL/GenBank/DDBJ whole genome shotgun (WGS) entry which is preliminary data.</text>
</comment>
<name>A0A839DPU8_9PSEU</name>
<dbReference type="Gene3D" id="2.60.120.10">
    <property type="entry name" value="Jelly Rolls"/>
    <property type="match status" value="1"/>
</dbReference>
<evidence type="ECO:0000256" key="3">
    <source>
        <dbReference type="ARBA" id="ARBA00023163"/>
    </source>
</evidence>
<dbReference type="SUPFAM" id="SSF46785">
    <property type="entry name" value="Winged helix' DNA-binding domain"/>
    <property type="match status" value="1"/>
</dbReference>
<dbReference type="InterPro" id="IPR014710">
    <property type="entry name" value="RmlC-like_jellyroll"/>
</dbReference>
<dbReference type="RefSeq" id="WP_328795840.1">
    <property type="nucleotide sequence ID" value="NZ_JACGWZ010000001.1"/>
</dbReference>
<keyword evidence="7" id="KW-1185">Reference proteome</keyword>
<dbReference type="EMBL" id="JACGWZ010000001">
    <property type="protein sequence ID" value="MBA8823010.1"/>
    <property type="molecule type" value="Genomic_DNA"/>
</dbReference>
<dbReference type="InterPro" id="IPR000595">
    <property type="entry name" value="cNMP-bd_dom"/>
</dbReference>
<dbReference type="InterPro" id="IPR036390">
    <property type="entry name" value="WH_DNA-bd_sf"/>
</dbReference>
<feature type="domain" description="HTH crp-type" evidence="5">
    <location>
        <begin position="146"/>
        <end position="217"/>
    </location>
</feature>
<dbReference type="InterPro" id="IPR012318">
    <property type="entry name" value="HTH_CRP"/>
</dbReference>
<accession>A0A839DPU8</accession>
<dbReference type="InterPro" id="IPR018490">
    <property type="entry name" value="cNMP-bd_dom_sf"/>
</dbReference>
<keyword evidence="2" id="KW-0238">DNA-binding</keyword>
<dbReference type="PROSITE" id="PS50042">
    <property type="entry name" value="CNMP_BINDING_3"/>
    <property type="match status" value="1"/>
</dbReference>
<dbReference type="SMART" id="SM00419">
    <property type="entry name" value="HTH_CRP"/>
    <property type="match status" value="1"/>
</dbReference>
<evidence type="ECO:0000313" key="7">
    <source>
        <dbReference type="Proteomes" id="UP000569329"/>
    </source>
</evidence>
<dbReference type="SMART" id="SM00100">
    <property type="entry name" value="cNMP"/>
    <property type="match status" value="1"/>
</dbReference>
<dbReference type="CDD" id="cd00038">
    <property type="entry name" value="CAP_ED"/>
    <property type="match status" value="1"/>
</dbReference>
<keyword evidence="1" id="KW-0805">Transcription regulation</keyword>
<dbReference type="GO" id="GO:0005829">
    <property type="term" value="C:cytosol"/>
    <property type="evidence" value="ECO:0007669"/>
    <property type="project" value="TreeGrafter"/>
</dbReference>